<evidence type="ECO:0000313" key="3">
    <source>
        <dbReference type="Proteomes" id="UP001195422"/>
    </source>
</evidence>
<dbReference type="RefSeq" id="WP_188948883.1">
    <property type="nucleotide sequence ID" value="NZ_BMPH01000010.1"/>
</dbReference>
<evidence type="ECO:0008006" key="4">
    <source>
        <dbReference type="Google" id="ProtNLM"/>
    </source>
</evidence>
<protein>
    <recommendedName>
        <fullName evidence="4">DUF3592 domain-containing protein</fullName>
    </recommendedName>
</protein>
<name>A0ABS4XVM2_GLUPR</name>
<dbReference type="EMBL" id="JAGIOJ010000001">
    <property type="protein sequence ID" value="MBP2400317.1"/>
    <property type="molecule type" value="Genomic_DNA"/>
</dbReference>
<keyword evidence="1" id="KW-0472">Membrane</keyword>
<keyword evidence="3" id="KW-1185">Reference proteome</keyword>
<keyword evidence="1" id="KW-1133">Transmembrane helix</keyword>
<sequence length="322" mass="34919">MVLSTFAISMGIIWAAEDESERIAVFTAVERPFTATVLSQDFEICSVTVQPTGSRSAEGPIEAQTVCTPSFVLPSGSSVNIVEDPDEWSAGFYYVVGGDQDWQADAEAQIKAGGLESVLLSLVFTLLAWLLGYQLLLKHDRPSHVLRERGVKPEAGRFEQLVLSAQHASPAVRYTVICFSLVISVGFGWTIIADDKASFAHDSMLVQTYPHQEATLAAHEITGRSGEPAKVDVDGRRLSLWRDIPRLKSMNLGDTISVVVDPLAPEIAVPVDFANGPNNSSASHIGTYLLAAVPGTVLMGLVFRVFASRLPLSMFEPKSREE</sequence>
<gene>
    <name evidence="2" type="ORF">JOF39_003398</name>
</gene>
<evidence type="ECO:0000256" key="1">
    <source>
        <dbReference type="SAM" id="Phobius"/>
    </source>
</evidence>
<accession>A0ABS4XVM2</accession>
<keyword evidence="1" id="KW-0812">Transmembrane</keyword>
<feature type="transmembrane region" description="Helical" evidence="1">
    <location>
        <begin position="285"/>
        <end position="307"/>
    </location>
</feature>
<feature type="transmembrane region" description="Helical" evidence="1">
    <location>
        <begin position="118"/>
        <end position="137"/>
    </location>
</feature>
<evidence type="ECO:0000313" key="2">
    <source>
        <dbReference type="EMBL" id="MBP2400317.1"/>
    </source>
</evidence>
<organism evidence="2 3">
    <name type="scientific">Glutamicibacter protophormiae</name>
    <name type="common">Brevibacterium protophormiae</name>
    <dbReference type="NCBI Taxonomy" id="37930"/>
    <lineage>
        <taxon>Bacteria</taxon>
        <taxon>Bacillati</taxon>
        <taxon>Actinomycetota</taxon>
        <taxon>Actinomycetes</taxon>
        <taxon>Micrococcales</taxon>
        <taxon>Micrococcaceae</taxon>
        <taxon>Glutamicibacter</taxon>
    </lineage>
</organism>
<reference evidence="2 3" key="1">
    <citation type="submission" date="2021-03" db="EMBL/GenBank/DDBJ databases">
        <title>Sequencing the genomes of 1000 actinobacteria strains.</title>
        <authorList>
            <person name="Klenk H.-P."/>
        </authorList>
    </citation>
    <scope>NUCLEOTIDE SEQUENCE [LARGE SCALE GENOMIC DNA]</scope>
    <source>
        <strain evidence="2 3">DSM 20168</strain>
    </source>
</reference>
<proteinExistence type="predicted"/>
<feature type="transmembrane region" description="Helical" evidence="1">
    <location>
        <begin position="171"/>
        <end position="192"/>
    </location>
</feature>
<comment type="caution">
    <text evidence="2">The sequence shown here is derived from an EMBL/GenBank/DDBJ whole genome shotgun (WGS) entry which is preliminary data.</text>
</comment>
<dbReference type="Proteomes" id="UP001195422">
    <property type="component" value="Unassembled WGS sequence"/>
</dbReference>